<dbReference type="STRING" id="84135.GCA_001052115_01004"/>
<evidence type="ECO:0000313" key="2">
    <source>
        <dbReference type="EMBL" id="QGS07179.1"/>
    </source>
</evidence>
<protein>
    <submittedName>
        <fullName evidence="1">Uncharacterized protein</fullName>
    </submittedName>
</protein>
<evidence type="ECO:0000313" key="1">
    <source>
        <dbReference type="EMBL" id="PMC53037.1"/>
    </source>
</evidence>
<dbReference type="GeneID" id="84802067"/>
<evidence type="ECO:0000313" key="4">
    <source>
        <dbReference type="Proteomes" id="UP000427636"/>
    </source>
</evidence>
<gene>
    <name evidence="1" type="ORF">CJ218_00380</name>
    <name evidence="2" type="ORF">FOC50_02205</name>
</gene>
<organism evidence="1 3">
    <name type="scientific">Gemella sanguinis</name>
    <dbReference type="NCBI Taxonomy" id="84135"/>
    <lineage>
        <taxon>Bacteria</taxon>
        <taxon>Bacillati</taxon>
        <taxon>Bacillota</taxon>
        <taxon>Bacilli</taxon>
        <taxon>Bacillales</taxon>
        <taxon>Gemellaceae</taxon>
        <taxon>Gemella</taxon>
    </lineage>
</organism>
<sequence>MLDVGIEDDKIIATFSESKDEDFSSKSNDIALEEIRELRNDIASLHQNNKSESITDIANSYNIRNK</sequence>
<keyword evidence="4" id="KW-1185">Reference proteome</keyword>
<reference evidence="2 4" key="2">
    <citation type="submission" date="2019-11" db="EMBL/GenBank/DDBJ databases">
        <title>FDA dAtabase for Regulatory Grade micrObial Sequences (FDA-ARGOS): Supporting development and validation of Infectious Disease Dx tests.</title>
        <authorList>
            <person name="Turner S."/>
            <person name="Byrd R."/>
            <person name="Tallon L."/>
            <person name="Sadzewicz L."/>
            <person name="Vavikolanu K."/>
            <person name="Mehta A."/>
            <person name="Aluvathingal J."/>
            <person name="Nadendla S."/>
            <person name="Myers T."/>
            <person name="Yan Y."/>
            <person name="Sichtig H."/>
        </authorList>
    </citation>
    <scope>NUCLEOTIDE SEQUENCE [LARGE SCALE GENOMIC DNA]</scope>
    <source>
        <strain evidence="2 4">FDAARGOS_742</strain>
    </source>
</reference>
<accession>A0A2N6SGI2</accession>
<evidence type="ECO:0000313" key="3">
    <source>
        <dbReference type="Proteomes" id="UP000235670"/>
    </source>
</evidence>
<dbReference type="Proteomes" id="UP000427636">
    <property type="component" value="Chromosome"/>
</dbReference>
<proteinExistence type="predicted"/>
<dbReference type="AlphaFoldDB" id="A0A2N6SGI2"/>
<dbReference type="RefSeq" id="WP_006364787.1">
    <property type="nucleotide sequence ID" value="NZ_CP046313.1"/>
</dbReference>
<dbReference type="EMBL" id="CP046313">
    <property type="protein sequence ID" value="QGS07179.1"/>
    <property type="molecule type" value="Genomic_DNA"/>
</dbReference>
<dbReference type="Proteomes" id="UP000235670">
    <property type="component" value="Unassembled WGS sequence"/>
</dbReference>
<name>A0A2N6SGI2_9BACL</name>
<dbReference type="EMBL" id="PNGT01000001">
    <property type="protein sequence ID" value="PMC53037.1"/>
    <property type="molecule type" value="Genomic_DNA"/>
</dbReference>
<reference evidence="1 3" key="1">
    <citation type="submission" date="2017-09" db="EMBL/GenBank/DDBJ databases">
        <title>Bacterial strain isolated from the female urinary microbiota.</title>
        <authorList>
            <person name="Thomas-White K."/>
            <person name="Kumar N."/>
            <person name="Forster S."/>
            <person name="Putonti C."/>
            <person name="Lawley T."/>
            <person name="Wolfe A.J."/>
        </authorList>
    </citation>
    <scope>NUCLEOTIDE SEQUENCE [LARGE SCALE GENOMIC DNA]</scope>
    <source>
        <strain evidence="1 3">UMB0186</strain>
    </source>
</reference>